<evidence type="ECO:0000313" key="1">
    <source>
        <dbReference type="EMBL" id="JAD23659.1"/>
    </source>
</evidence>
<dbReference type="AlphaFoldDB" id="A0A0A8YD02"/>
<dbReference type="EMBL" id="GBRH01274236">
    <property type="protein sequence ID" value="JAD23659.1"/>
    <property type="molecule type" value="Transcribed_RNA"/>
</dbReference>
<protein>
    <submittedName>
        <fullName evidence="1">Uncharacterized protein</fullName>
    </submittedName>
</protein>
<reference evidence="1" key="2">
    <citation type="journal article" date="2015" name="Data Brief">
        <title>Shoot transcriptome of the giant reed, Arundo donax.</title>
        <authorList>
            <person name="Barrero R.A."/>
            <person name="Guerrero F.D."/>
            <person name="Moolhuijzen P."/>
            <person name="Goolsby J.A."/>
            <person name="Tidwell J."/>
            <person name="Bellgard S.E."/>
            <person name="Bellgard M.I."/>
        </authorList>
    </citation>
    <scope>NUCLEOTIDE SEQUENCE</scope>
    <source>
        <tissue evidence="1">Shoot tissue taken approximately 20 cm above the soil surface</tissue>
    </source>
</reference>
<sequence length="28" mass="3080">MPVAGDREGGGRGRLRGVAWARGRREAW</sequence>
<name>A0A0A8YD02_ARUDO</name>
<organism evidence="1">
    <name type="scientific">Arundo donax</name>
    <name type="common">Giant reed</name>
    <name type="synonym">Donax arundinaceus</name>
    <dbReference type="NCBI Taxonomy" id="35708"/>
    <lineage>
        <taxon>Eukaryota</taxon>
        <taxon>Viridiplantae</taxon>
        <taxon>Streptophyta</taxon>
        <taxon>Embryophyta</taxon>
        <taxon>Tracheophyta</taxon>
        <taxon>Spermatophyta</taxon>
        <taxon>Magnoliopsida</taxon>
        <taxon>Liliopsida</taxon>
        <taxon>Poales</taxon>
        <taxon>Poaceae</taxon>
        <taxon>PACMAD clade</taxon>
        <taxon>Arundinoideae</taxon>
        <taxon>Arundineae</taxon>
        <taxon>Arundo</taxon>
    </lineage>
</organism>
<accession>A0A0A8YD02</accession>
<reference evidence="1" key="1">
    <citation type="submission" date="2014-09" db="EMBL/GenBank/DDBJ databases">
        <authorList>
            <person name="Magalhaes I.L.F."/>
            <person name="Oliveira U."/>
            <person name="Santos F.R."/>
            <person name="Vidigal T.H.D.A."/>
            <person name="Brescovit A.D."/>
            <person name="Santos A.J."/>
        </authorList>
    </citation>
    <scope>NUCLEOTIDE SEQUENCE</scope>
    <source>
        <tissue evidence="1">Shoot tissue taken approximately 20 cm above the soil surface</tissue>
    </source>
</reference>
<proteinExistence type="predicted"/>